<dbReference type="Proteomes" id="UP000076809">
    <property type="component" value="Chromosome"/>
</dbReference>
<proteinExistence type="predicted"/>
<dbReference type="AlphaFoldDB" id="A0AAC9B5A6"/>
<gene>
    <name evidence="1" type="ORF">WM43_03520</name>
</gene>
<protein>
    <recommendedName>
        <fullName evidence="3">Helicase ATP-binding domain-containing protein</fullName>
    </recommendedName>
</protein>
<evidence type="ECO:0008006" key="3">
    <source>
        <dbReference type="Google" id="ProtNLM"/>
    </source>
</evidence>
<evidence type="ECO:0000313" key="2">
    <source>
        <dbReference type="Proteomes" id="UP000076809"/>
    </source>
</evidence>
<evidence type="ECO:0000313" key="1">
    <source>
        <dbReference type="EMBL" id="ANB51803.1"/>
    </source>
</evidence>
<sequence length="97" mass="10956">MVTMADLALLEQAKSDFAACPNMVVSNFTNFRLTLASEFKHQQPRLIIIDECHYGTHQDSIRYSDVFNYLDSENSDCKIAFISATPFSALYAARVRA</sequence>
<accession>A0AAC9B5A6</accession>
<organism evidence="1 2">
    <name type="scientific">Aeromonas veronii</name>
    <dbReference type="NCBI Taxonomy" id="654"/>
    <lineage>
        <taxon>Bacteria</taxon>
        <taxon>Pseudomonadati</taxon>
        <taxon>Pseudomonadota</taxon>
        <taxon>Gammaproteobacteria</taxon>
        <taxon>Aeromonadales</taxon>
        <taxon>Aeromonadaceae</taxon>
        <taxon>Aeromonas</taxon>
    </lineage>
</organism>
<dbReference type="Gene3D" id="3.40.50.300">
    <property type="entry name" value="P-loop containing nucleotide triphosphate hydrolases"/>
    <property type="match status" value="1"/>
</dbReference>
<reference evidence="1 2" key="1">
    <citation type="journal article" date="2016" name="J. Clin. Microbiol.">
        <title>Detection and Whole-Genome Sequencing of Carbapenemase-Producing Aeromonas hydrophila Isolates from Routine Perirectal Surveillance Culture.</title>
        <authorList>
            <person name="Hughes H.Y."/>
            <person name="Conlan S.P."/>
            <person name="Lau A.F."/>
            <person name="Dekker J.P."/>
            <person name="Michelin A.V."/>
            <person name="Youn J.H."/>
            <person name="Henderson D.K."/>
            <person name="Frank K.M."/>
            <person name="Segre J.A."/>
            <person name="Palmore T.N."/>
        </authorList>
    </citation>
    <scope>NUCLEOTIDE SEQUENCE [LARGE SCALE GENOMIC DNA]</scope>
    <source>
        <strain evidence="1 2">AVNIH1</strain>
    </source>
</reference>
<dbReference type="SUPFAM" id="SSF52540">
    <property type="entry name" value="P-loop containing nucleoside triphosphate hydrolases"/>
    <property type="match status" value="1"/>
</dbReference>
<name>A0AAC9B5A6_AERVE</name>
<dbReference type="EMBL" id="CP014774">
    <property type="protein sequence ID" value="ANB51803.1"/>
    <property type="molecule type" value="Genomic_DNA"/>
</dbReference>
<dbReference type="InterPro" id="IPR027417">
    <property type="entry name" value="P-loop_NTPase"/>
</dbReference>